<comment type="similarity">
    <text evidence="2">Belongs to the CASP family.</text>
</comment>
<evidence type="ECO:0000256" key="7">
    <source>
        <dbReference type="ARBA" id="ARBA00023034"/>
    </source>
</evidence>
<keyword evidence="6" id="KW-1133">Transmembrane helix</keyword>
<evidence type="ECO:0000256" key="1">
    <source>
        <dbReference type="ARBA" id="ARBA00004409"/>
    </source>
</evidence>
<proteinExistence type="inferred from homology"/>
<dbReference type="Pfam" id="PF25398">
    <property type="entry name" value="CUX1_N"/>
    <property type="match status" value="1"/>
</dbReference>
<evidence type="ECO:0000256" key="4">
    <source>
        <dbReference type="ARBA" id="ARBA00022448"/>
    </source>
</evidence>
<sequence>MTAELAEFRNSLAHAASQWSTVQLGELQQTLDHHGERIVEGQKEAAQHRKELAEKTKAFRQVPDELKIKEIKSLLKGMSYQNEIDFLTQQKRTSETAFLDMFRRIADVPDPMPILNAATTYAQETTATEASAAEEQDRLKDELAALQEQIAQLRDTEEQASRLELQVKAQQDSLPAQLAECEERVRATLQRDITAAQERESELRRELQQAQNQVKQMRASHQQVQQQLLGRAQEQDEQRAGQRVQLEMARRELESAHVKIARLETEHTLLRDQLQQATQQSTANDRDSATAEIAELRGQLERAQRSEKGRMGRLTHQIECMQTELTQKSTEIEQLRTELSRYSSTEATAEENQDRALTAEQLLADMSRELEQERSLARRLERSLSTSQLGTAILPINVEISTPLSSHRASGRQTPDPLTVPGRDNGDSRRGSVSSILSASTAQDSGTTQDPDSAVMHIFRGQRERLQQRAGELEERLRSHQEESAKLRVQLQMTRDENARLQDRARYLQNALDRTQRTMPNSDAEWTTVAMQTAPASAWAVSTSGGPTAGLKSTDAFREPSGWTDSQLLDSDYRQAGGVRPMRRMAQLDEG</sequence>
<dbReference type="EMBL" id="KZ992514">
    <property type="protein sequence ID" value="RKP09428.1"/>
    <property type="molecule type" value="Genomic_DNA"/>
</dbReference>
<evidence type="ECO:0000256" key="3">
    <source>
        <dbReference type="ARBA" id="ARBA00018691"/>
    </source>
</evidence>
<dbReference type="OrthoDB" id="10257567at2759"/>
<reference evidence="15" key="1">
    <citation type="journal article" date="2018" name="Nat. Microbiol.">
        <title>Leveraging single-cell genomics to expand the fungal tree of life.</title>
        <authorList>
            <person name="Ahrendt S.R."/>
            <person name="Quandt C.A."/>
            <person name="Ciobanu D."/>
            <person name="Clum A."/>
            <person name="Salamov A."/>
            <person name="Andreopoulos B."/>
            <person name="Cheng J.F."/>
            <person name="Woyke T."/>
            <person name="Pelin A."/>
            <person name="Henrissat B."/>
            <person name="Reynolds N.K."/>
            <person name="Benny G.L."/>
            <person name="Smith M.E."/>
            <person name="James T.Y."/>
            <person name="Grigoriev I.V."/>
        </authorList>
    </citation>
    <scope>NUCLEOTIDE SEQUENCE [LARGE SCALE GENOMIC DNA]</scope>
    <source>
        <strain evidence="15">RSA 1356</strain>
    </source>
</reference>
<evidence type="ECO:0000256" key="5">
    <source>
        <dbReference type="ARBA" id="ARBA00022692"/>
    </source>
</evidence>
<feature type="domain" description="CASP C-terminal" evidence="12">
    <location>
        <begin position="360"/>
        <end position="523"/>
    </location>
</feature>
<dbReference type="InterPro" id="IPR057476">
    <property type="entry name" value="Cux_N"/>
</dbReference>
<evidence type="ECO:0000256" key="6">
    <source>
        <dbReference type="ARBA" id="ARBA00022989"/>
    </source>
</evidence>
<gene>
    <name evidence="14" type="ORF">THASP1DRAFT_28772</name>
</gene>
<dbReference type="PANTHER" id="PTHR14043">
    <property type="entry name" value="CCAAT DISPLACEMENT PROTEIN-RELATED"/>
    <property type="match status" value="1"/>
</dbReference>
<evidence type="ECO:0000256" key="9">
    <source>
        <dbReference type="ARBA" id="ARBA00023136"/>
    </source>
</evidence>
<feature type="coiled-coil region" evidence="10">
    <location>
        <begin position="129"/>
        <end position="383"/>
    </location>
</feature>
<dbReference type="InterPro" id="IPR012955">
    <property type="entry name" value="CASP_C"/>
</dbReference>
<feature type="region of interest" description="Disordered" evidence="11">
    <location>
        <begin position="404"/>
        <end position="452"/>
    </location>
</feature>
<keyword evidence="9" id="KW-0472">Membrane</keyword>
<keyword evidence="7" id="KW-0333">Golgi apparatus</keyword>
<keyword evidence="4" id="KW-0813">Transport</keyword>
<dbReference type="Pfam" id="PF08172">
    <property type="entry name" value="CASP_C"/>
    <property type="match status" value="1"/>
</dbReference>
<dbReference type="PANTHER" id="PTHR14043:SF2">
    <property type="entry name" value="HOMEOBOX PROTEIN CUT"/>
    <property type="match status" value="1"/>
</dbReference>
<evidence type="ECO:0000259" key="13">
    <source>
        <dbReference type="Pfam" id="PF25398"/>
    </source>
</evidence>
<organism evidence="14 15">
    <name type="scientific">Thamnocephalis sphaerospora</name>
    <dbReference type="NCBI Taxonomy" id="78915"/>
    <lineage>
        <taxon>Eukaryota</taxon>
        <taxon>Fungi</taxon>
        <taxon>Fungi incertae sedis</taxon>
        <taxon>Zoopagomycota</taxon>
        <taxon>Zoopagomycotina</taxon>
        <taxon>Zoopagomycetes</taxon>
        <taxon>Zoopagales</taxon>
        <taxon>Sigmoideomycetaceae</taxon>
        <taxon>Thamnocephalis</taxon>
    </lineage>
</organism>
<evidence type="ECO:0000256" key="11">
    <source>
        <dbReference type="SAM" id="MobiDB-lite"/>
    </source>
</evidence>
<dbReference type="GO" id="GO:0006891">
    <property type="term" value="P:intra-Golgi vesicle-mediated transport"/>
    <property type="evidence" value="ECO:0007669"/>
    <property type="project" value="InterPro"/>
</dbReference>
<evidence type="ECO:0000313" key="15">
    <source>
        <dbReference type="Proteomes" id="UP000271241"/>
    </source>
</evidence>
<name>A0A4P9XTD2_9FUNG</name>
<comment type="subcellular location">
    <subcellularLocation>
        <location evidence="1">Golgi apparatus membrane</location>
        <topology evidence="1">Single-pass type IV membrane protein</topology>
    </subcellularLocation>
</comment>
<dbReference type="AlphaFoldDB" id="A0A4P9XTD2"/>
<feature type="region of interest" description="Disordered" evidence="11">
    <location>
        <begin position="540"/>
        <end position="578"/>
    </location>
</feature>
<protein>
    <recommendedName>
        <fullName evidence="3">Protein CASP</fullName>
    </recommendedName>
</protein>
<feature type="domain" description="Cux N-terminal" evidence="13">
    <location>
        <begin position="10"/>
        <end position="120"/>
    </location>
</feature>
<feature type="coiled-coil region" evidence="10">
    <location>
        <begin position="456"/>
        <end position="518"/>
    </location>
</feature>
<keyword evidence="8 10" id="KW-0175">Coiled coil</keyword>
<keyword evidence="5" id="KW-0812">Transmembrane</keyword>
<dbReference type="STRING" id="78915.A0A4P9XTD2"/>
<evidence type="ECO:0000256" key="8">
    <source>
        <dbReference type="ARBA" id="ARBA00023054"/>
    </source>
</evidence>
<keyword evidence="15" id="KW-1185">Reference proteome</keyword>
<dbReference type="Proteomes" id="UP000271241">
    <property type="component" value="Unassembled WGS sequence"/>
</dbReference>
<evidence type="ECO:0000256" key="2">
    <source>
        <dbReference type="ARBA" id="ARBA00006415"/>
    </source>
</evidence>
<dbReference type="GO" id="GO:0000139">
    <property type="term" value="C:Golgi membrane"/>
    <property type="evidence" value="ECO:0007669"/>
    <property type="project" value="UniProtKB-SubCell"/>
</dbReference>
<accession>A0A4P9XTD2</accession>
<evidence type="ECO:0000313" key="14">
    <source>
        <dbReference type="EMBL" id="RKP09428.1"/>
    </source>
</evidence>
<feature type="compositionally biased region" description="Polar residues" evidence="11">
    <location>
        <begin position="404"/>
        <end position="413"/>
    </location>
</feature>
<feature type="compositionally biased region" description="Polar residues" evidence="11">
    <location>
        <begin position="431"/>
        <end position="451"/>
    </location>
</feature>
<evidence type="ECO:0000259" key="12">
    <source>
        <dbReference type="Pfam" id="PF08172"/>
    </source>
</evidence>
<evidence type="ECO:0000256" key="10">
    <source>
        <dbReference type="SAM" id="Coils"/>
    </source>
</evidence>